<name>A0A8H6D103_9HYPO</name>
<keyword evidence="2" id="KW-1185">Reference proteome</keyword>
<evidence type="ECO:0000313" key="1">
    <source>
        <dbReference type="EMBL" id="KAF5700421.1"/>
    </source>
</evidence>
<accession>A0A8H6D103</accession>
<dbReference type="EMBL" id="JAAOAN010000733">
    <property type="protein sequence ID" value="KAF5700421.1"/>
    <property type="molecule type" value="Genomic_DNA"/>
</dbReference>
<sequence length="147" mass="16531">MLSANPSQGPRRLANRHQTLQILQHVLKPQAMSLHPPADDHLKAYPSKAAHPWSTKYLSMRRLLRSRPNRTSPYVDCRVSEDIRKLDCRAPIMEASAPAANISTFPTSTTIDRTSFYRTDCIMDIQANSRLEGTSLPSLSINDNDSE</sequence>
<dbReference type="AlphaFoldDB" id="A0A8H6D103"/>
<evidence type="ECO:0000313" key="2">
    <source>
        <dbReference type="Proteomes" id="UP000544331"/>
    </source>
</evidence>
<gene>
    <name evidence="1" type="ORF">FMUND_14333</name>
</gene>
<reference evidence="1 2" key="1">
    <citation type="submission" date="2020-05" db="EMBL/GenBank/DDBJ databases">
        <title>Identification and distribution of gene clusters putatively required for synthesis of sphingolipid metabolism inhibitors in phylogenetically diverse species of the filamentous fungus Fusarium.</title>
        <authorList>
            <person name="Kim H.-S."/>
            <person name="Busman M."/>
            <person name="Brown D.W."/>
            <person name="Divon H."/>
            <person name="Uhlig S."/>
            <person name="Proctor R.H."/>
        </authorList>
    </citation>
    <scope>NUCLEOTIDE SEQUENCE [LARGE SCALE GENOMIC DNA]</scope>
    <source>
        <strain evidence="1 2">NRRL 66235</strain>
    </source>
</reference>
<proteinExistence type="predicted"/>
<organism evidence="1 2">
    <name type="scientific">Fusarium mundagurra</name>
    <dbReference type="NCBI Taxonomy" id="1567541"/>
    <lineage>
        <taxon>Eukaryota</taxon>
        <taxon>Fungi</taxon>
        <taxon>Dikarya</taxon>
        <taxon>Ascomycota</taxon>
        <taxon>Pezizomycotina</taxon>
        <taxon>Sordariomycetes</taxon>
        <taxon>Hypocreomycetidae</taxon>
        <taxon>Hypocreales</taxon>
        <taxon>Nectriaceae</taxon>
        <taxon>Fusarium</taxon>
        <taxon>Fusarium fujikuroi species complex</taxon>
    </lineage>
</organism>
<comment type="caution">
    <text evidence="1">The sequence shown here is derived from an EMBL/GenBank/DDBJ whole genome shotgun (WGS) entry which is preliminary data.</text>
</comment>
<protein>
    <submittedName>
        <fullName evidence="1">Uncharacterized protein</fullName>
    </submittedName>
</protein>
<dbReference type="Proteomes" id="UP000544331">
    <property type="component" value="Unassembled WGS sequence"/>
</dbReference>